<name>V4LQX4_EUTSA</name>
<reference evidence="2 3" key="1">
    <citation type="journal article" date="2013" name="Front. Plant Sci.">
        <title>The Reference Genome of the Halophytic Plant Eutrema salsugineum.</title>
        <authorList>
            <person name="Yang R."/>
            <person name="Jarvis D.E."/>
            <person name="Chen H."/>
            <person name="Beilstein M.A."/>
            <person name="Grimwood J."/>
            <person name="Jenkins J."/>
            <person name="Shu S."/>
            <person name="Prochnik S."/>
            <person name="Xin M."/>
            <person name="Ma C."/>
            <person name="Schmutz J."/>
            <person name="Wing R.A."/>
            <person name="Mitchell-Olds T."/>
            <person name="Schumaker K.S."/>
            <person name="Wang X."/>
        </authorList>
    </citation>
    <scope>NUCLEOTIDE SEQUENCE [LARGE SCALE GENOMIC DNA]</scope>
</reference>
<dbReference type="eggNOG" id="ENOG502R1HQ">
    <property type="taxonomic scope" value="Eukaryota"/>
</dbReference>
<dbReference type="Proteomes" id="UP000030689">
    <property type="component" value="Unassembled WGS sequence"/>
</dbReference>
<accession>V4LQX4</accession>
<sequence length="144" mass="15914">MDTLIMLSIMTLVLVSGSGTSRGATLIVSNQMQTRDNVSVFVTCDSLLNPKLSKSVPLGQVSLTEIPTTAGHNATDDKSTHVALQQTSCVGTFYNGMIYPLYDSDKDSTVYKNVCVVVAKDNRFYRWNNDKNTWDVIQPIIIFN</sequence>
<evidence type="ECO:0000313" key="2">
    <source>
        <dbReference type="EMBL" id="ESQ42258.1"/>
    </source>
</evidence>
<keyword evidence="3" id="KW-1185">Reference proteome</keyword>
<proteinExistence type="predicted"/>
<evidence type="ECO:0000256" key="1">
    <source>
        <dbReference type="SAM" id="SignalP"/>
    </source>
</evidence>
<feature type="signal peptide" evidence="1">
    <location>
        <begin position="1"/>
        <end position="17"/>
    </location>
</feature>
<organism evidence="2 3">
    <name type="scientific">Eutrema salsugineum</name>
    <name type="common">Saltwater cress</name>
    <name type="synonym">Sisymbrium salsugineum</name>
    <dbReference type="NCBI Taxonomy" id="72664"/>
    <lineage>
        <taxon>Eukaryota</taxon>
        <taxon>Viridiplantae</taxon>
        <taxon>Streptophyta</taxon>
        <taxon>Embryophyta</taxon>
        <taxon>Tracheophyta</taxon>
        <taxon>Spermatophyta</taxon>
        <taxon>Magnoliopsida</taxon>
        <taxon>eudicotyledons</taxon>
        <taxon>Gunneridae</taxon>
        <taxon>Pentapetalae</taxon>
        <taxon>rosids</taxon>
        <taxon>malvids</taxon>
        <taxon>Brassicales</taxon>
        <taxon>Brassicaceae</taxon>
        <taxon>Eutremeae</taxon>
        <taxon>Eutrema</taxon>
    </lineage>
</organism>
<dbReference type="OrthoDB" id="1021470at2759"/>
<dbReference type="Gramene" id="ESQ42258">
    <property type="protein sequence ID" value="ESQ42258"/>
    <property type="gene ID" value="EUTSA_v10015539mg"/>
</dbReference>
<dbReference type="EMBL" id="KI517464">
    <property type="protein sequence ID" value="ESQ42258.1"/>
    <property type="molecule type" value="Genomic_DNA"/>
</dbReference>
<dbReference type="KEGG" id="eus:EUTSA_v10015539mg"/>
<protein>
    <submittedName>
        <fullName evidence="2">Uncharacterized protein</fullName>
    </submittedName>
</protein>
<dbReference type="OMA" id="NEMQTHS"/>
<evidence type="ECO:0000313" key="3">
    <source>
        <dbReference type="Proteomes" id="UP000030689"/>
    </source>
</evidence>
<keyword evidence="1" id="KW-0732">Signal</keyword>
<dbReference type="AlphaFoldDB" id="V4LQX4"/>
<feature type="chain" id="PRO_5004721605" evidence="1">
    <location>
        <begin position="18"/>
        <end position="144"/>
    </location>
</feature>
<gene>
    <name evidence="2" type="ORF">EUTSA_v10015539mg</name>
</gene>